<dbReference type="CDD" id="cd20705">
    <property type="entry name" value="MIX_I"/>
    <property type="match status" value="1"/>
</dbReference>
<dbReference type="EMBL" id="NDXW01000001">
    <property type="protein sequence ID" value="RDH44723.1"/>
    <property type="molecule type" value="Genomic_DNA"/>
</dbReference>
<sequence>MRFKPLDVRPFRKRLEDDKSYDIVEDRYWEADQTMSIYGDPELGTSVWDDVRSLEQTDYGIPLLPYVIRDKVPPIPERAVPPVPPPNTEPDLNYKIVIEVAGIKHPSSQRLYLDASRENDLAQELKTADTYRKDNNPYRSLVVFHNIPNIPRKLGLRIAMHGRGEPPLLLPLIDSIQPVPKDTDKDRWENIIIPVKPLGYITENQTRPEADVLPESGWIYVFWKNKLWRELQVGKHQTYRDTRLSYYRNTRHSKLNPTNTMEREALGTAYDSIWIPYKLNGEVQQNATGIKMMYSKRQLLWEEIDRLESTPSKLSSRATAIDALSIYETNQGFDLEDGPIGPIAPALLDQNPDVIPPRQNSRINPAQYLDRNRQNKISVAYLDATPRGLVVKFEYGIGKEKPKDQMLTLQADEGWSHTLFASDMEEIEAGWLQAVFEDYPEGATFDLIKDSNKPGVLPQYLFYDLTIEDVQANDQLSQSFATT</sequence>
<evidence type="ECO:0000313" key="2">
    <source>
        <dbReference type="Proteomes" id="UP000257039"/>
    </source>
</evidence>
<keyword evidence="2" id="KW-1185">Reference proteome</keyword>
<protein>
    <submittedName>
        <fullName evidence="1">Uncharacterized protein</fullName>
    </submittedName>
</protein>
<evidence type="ECO:0000313" key="1">
    <source>
        <dbReference type="EMBL" id="RDH44723.1"/>
    </source>
</evidence>
<proteinExistence type="predicted"/>
<accession>A0A4P9VMX3</accession>
<organism evidence="1 2">
    <name type="scientific">Zooshikella ganghwensis</name>
    <dbReference type="NCBI Taxonomy" id="202772"/>
    <lineage>
        <taxon>Bacteria</taxon>
        <taxon>Pseudomonadati</taxon>
        <taxon>Pseudomonadota</taxon>
        <taxon>Gammaproteobacteria</taxon>
        <taxon>Oceanospirillales</taxon>
        <taxon>Zooshikellaceae</taxon>
        <taxon>Zooshikella</taxon>
    </lineage>
</organism>
<comment type="caution">
    <text evidence="1">The sequence shown here is derived from an EMBL/GenBank/DDBJ whole genome shotgun (WGS) entry which is preliminary data.</text>
</comment>
<name>A0A4P9VMX3_9GAMM</name>
<dbReference type="Proteomes" id="UP000257039">
    <property type="component" value="Unassembled WGS sequence"/>
</dbReference>
<reference evidence="1 2" key="1">
    <citation type="submission" date="2017-04" db="EMBL/GenBank/DDBJ databases">
        <title>Draft genome sequence of Zooshikella ganghwensis VG4 isolated from Red Sea sediments.</title>
        <authorList>
            <person name="Rehman Z."/>
            <person name="Alam I."/>
            <person name="Kamau A."/>
            <person name="Bajic V."/>
            <person name="Leiknes T."/>
        </authorList>
    </citation>
    <scope>NUCLEOTIDE SEQUENCE [LARGE SCALE GENOMIC DNA]</scope>
    <source>
        <strain evidence="1 2">VG4</strain>
    </source>
</reference>
<dbReference type="AlphaFoldDB" id="A0A4P9VMX3"/>
<dbReference type="RefSeq" id="WP_094787820.1">
    <property type="nucleotide sequence ID" value="NZ_NDXW01000001.1"/>
</dbReference>
<gene>
    <name evidence="1" type="ORF">B9G39_15485</name>
</gene>